<dbReference type="OrthoDB" id="1937804at2759"/>
<name>A0A9D3UC43_9ROSI</name>
<gene>
    <name evidence="3" type="ORF">J1N35_046010</name>
</gene>
<dbReference type="AlphaFoldDB" id="A0A9D3UC43"/>
<evidence type="ECO:0000259" key="2">
    <source>
        <dbReference type="Pfam" id="PF10536"/>
    </source>
</evidence>
<evidence type="ECO:0000313" key="4">
    <source>
        <dbReference type="Proteomes" id="UP000828251"/>
    </source>
</evidence>
<dbReference type="Proteomes" id="UP000828251">
    <property type="component" value="Unassembled WGS sequence"/>
</dbReference>
<dbReference type="GO" id="GO:0010073">
    <property type="term" value="P:meristem maintenance"/>
    <property type="evidence" value="ECO:0007669"/>
    <property type="project" value="InterPro"/>
</dbReference>
<dbReference type="PANTHER" id="PTHR46033:SF8">
    <property type="entry name" value="PROTEIN MAINTENANCE OF MERISTEMS-LIKE"/>
    <property type="match status" value="1"/>
</dbReference>
<keyword evidence="4" id="KW-1185">Reference proteome</keyword>
<dbReference type="Pfam" id="PF10536">
    <property type="entry name" value="PMD"/>
    <property type="match status" value="1"/>
</dbReference>
<organism evidence="3 4">
    <name type="scientific">Gossypium stocksii</name>
    <dbReference type="NCBI Taxonomy" id="47602"/>
    <lineage>
        <taxon>Eukaryota</taxon>
        <taxon>Viridiplantae</taxon>
        <taxon>Streptophyta</taxon>
        <taxon>Embryophyta</taxon>
        <taxon>Tracheophyta</taxon>
        <taxon>Spermatophyta</taxon>
        <taxon>Magnoliopsida</taxon>
        <taxon>eudicotyledons</taxon>
        <taxon>Gunneridae</taxon>
        <taxon>Pentapetalae</taxon>
        <taxon>rosids</taxon>
        <taxon>malvids</taxon>
        <taxon>Malvales</taxon>
        <taxon>Malvaceae</taxon>
        <taxon>Malvoideae</taxon>
        <taxon>Gossypium</taxon>
    </lineage>
</organism>
<reference evidence="3 4" key="1">
    <citation type="journal article" date="2021" name="Plant Biotechnol. J.">
        <title>Multi-omics assisted identification of the key and species-specific regulatory components of drought-tolerant mechanisms in Gossypium stocksii.</title>
        <authorList>
            <person name="Yu D."/>
            <person name="Ke L."/>
            <person name="Zhang D."/>
            <person name="Wu Y."/>
            <person name="Sun Y."/>
            <person name="Mei J."/>
            <person name="Sun J."/>
            <person name="Sun Y."/>
        </authorList>
    </citation>
    <scope>NUCLEOTIDE SEQUENCE [LARGE SCALE GENOMIC DNA]</scope>
    <source>
        <strain evidence="4">cv. E1</strain>
        <tissue evidence="3">Leaf</tissue>
    </source>
</reference>
<dbReference type="EMBL" id="JAIQCV010000013">
    <property type="protein sequence ID" value="KAH1033836.1"/>
    <property type="molecule type" value="Genomic_DNA"/>
</dbReference>
<comment type="caution">
    <text evidence="3">The sequence shown here is derived from an EMBL/GenBank/DDBJ whole genome shotgun (WGS) entry which is preliminary data.</text>
</comment>
<sequence>MGERKKKGEEKRRGVFEGASSSKGVQKGSYRLLRGSVNSVGYLSNPRLILYLEASGFESVAMIHTFDLKYDLVSTLVEQWRSETYKFHLSCGECTITLEDVAQQPGPSIDGSAVMGLGLKSTSYNVSRASSDDKEPCHGHRRVLGIVVVLGTIQDAILGISYSPNIFFLVVNN</sequence>
<accession>A0A9D3UC43</accession>
<protein>
    <recommendedName>
        <fullName evidence="2">Aminotransferase-like plant mobile domain-containing protein</fullName>
    </recommendedName>
</protein>
<proteinExistence type="predicted"/>
<evidence type="ECO:0000313" key="3">
    <source>
        <dbReference type="EMBL" id="KAH1033836.1"/>
    </source>
</evidence>
<evidence type="ECO:0000256" key="1">
    <source>
        <dbReference type="SAM" id="MobiDB-lite"/>
    </source>
</evidence>
<dbReference type="InterPro" id="IPR019557">
    <property type="entry name" value="AminoTfrase-like_pln_mobile"/>
</dbReference>
<dbReference type="InterPro" id="IPR044824">
    <property type="entry name" value="MAIN-like"/>
</dbReference>
<feature type="domain" description="Aminotransferase-like plant mobile" evidence="2">
    <location>
        <begin position="56"/>
        <end position="124"/>
    </location>
</feature>
<feature type="region of interest" description="Disordered" evidence="1">
    <location>
        <begin position="1"/>
        <end position="22"/>
    </location>
</feature>
<feature type="compositionally biased region" description="Basic and acidic residues" evidence="1">
    <location>
        <begin position="1"/>
        <end position="15"/>
    </location>
</feature>
<dbReference type="PANTHER" id="PTHR46033">
    <property type="entry name" value="PROTEIN MAIN-LIKE 2"/>
    <property type="match status" value="1"/>
</dbReference>